<evidence type="ECO:0000313" key="3">
    <source>
        <dbReference type="Proteomes" id="UP000886998"/>
    </source>
</evidence>
<keyword evidence="1" id="KW-0472">Membrane</keyword>
<keyword evidence="3" id="KW-1185">Reference proteome</keyword>
<reference evidence="2" key="1">
    <citation type="submission" date="2020-08" db="EMBL/GenBank/DDBJ databases">
        <title>Multicomponent nature underlies the extraordinary mechanical properties of spider dragline silk.</title>
        <authorList>
            <person name="Kono N."/>
            <person name="Nakamura H."/>
            <person name="Mori M."/>
            <person name="Yoshida Y."/>
            <person name="Ohtoshi R."/>
            <person name="Malay A.D."/>
            <person name="Moran D.A.P."/>
            <person name="Tomita M."/>
            <person name="Numata K."/>
            <person name="Arakawa K."/>
        </authorList>
    </citation>
    <scope>NUCLEOTIDE SEQUENCE</scope>
</reference>
<sequence>MASCLRSSGCNGQRPYTVVQGIRSTKCTLCTGNGCMDSNPTTLNGQLLEIFRLQRQESIHWQRYFSPRHAKRPLRIWVFLLFLTCYSRAILKYPWF</sequence>
<evidence type="ECO:0000313" key="2">
    <source>
        <dbReference type="EMBL" id="GFY37179.1"/>
    </source>
</evidence>
<keyword evidence="1" id="KW-0812">Transmembrane</keyword>
<protein>
    <submittedName>
        <fullName evidence="2">Uncharacterized protein</fullName>
    </submittedName>
</protein>
<dbReference type="Proteomes" id="UP000886998">
    <property type="component" value="Unassembled WGS sequence"/>
</dbReference>
<evidence type="ECO:0000256" key="1">
    <source>
        <dbReference type="SAM" id="Phobius"/>
    </source>
</evidence>
<name>A0A8X6WLD9_9ARAC</name>
<comment type="caution">
    <text evidence="2">The sequence shown here is derived from an EMBL/GenBank/DDBJ whole genome shotgun (WGS) entry which is preliminary data.</text>
</comment>
<feature type="transmembrane region" description="Helical" evidence="1">
    <location>
        <begin position="74"/>
        <end position="91"/>
    </location>
</feature>
<proteinExistence type="predicted"/>
<organism evidence="2 3">
    <name type="scientific">Trichonephila inaurata madagascariensis</name>
    <dbReference type="NCBI Taxonomy" id="2747483"/>
    <lineage>
        <taxon>Eukaryota</taxon>
        <taxon>Metazoa</taxon>
        <taxon>Ecdysozoa</taxon>
        <taxon>Arthropoda</taxon>
        <taxon>Chelicerata</taxon>
        <taxon>Arachnida</taxon>
        <taxon>Araneae</taxon>
        <taxon>Araneomorphae</taxon>
        <taxon>Entelegynae</taxon>
        <taxon>Araneoidea</taxon>
        <taxon>Nephilidae</taxon>
        <taxon>Trichonephila</taxon>
        <taxon>Trichonephila inaurata</taxon>
    </lineage>
</organism>
<keyword evidence="1" id="KW-1133">Transmembrane helix</keyword>
<gene>
    <name evidence="2" type="ORF">TNIN_232581</name>
</gene>
<dbReference type="AlphaFoldDB" id="A0A8X6WLD9"/>
<accession>A0A8X6WLD9</accession>
<dbReference type="EMBL" id="BMAV01000169">
    <property type="protein sequence ID" value="GFY37179.1"/>
    <property type="molecule type" value="Genomic_DNA"/>
</dbReference>